<evidence type="ECO:0000256" key="11">
    <source>
        <dbReference type="ARBA" id="ARBA00023224"/>
    </source>
</evidence>
<evidence type="ECO:0000256" key="6">
    <source>
        <dbReference type="ARBA" id="ARBA00022725"/>
    </source>
</evidence>
<evidence type="ECO:0000256" key="12">
    <source>
        <dbReference type="SAM" id="Phobius"/>
    </source>
</evidence>
<organism evidence="14 15">
    <name type="scientific">Pantherophis guttatus</name>
    <name type="common">Corn snake</name>
    <name type="synonym">Elaphe guttata</name>
    <dbReference type="NCBI Taxonomy" id="94885"/>
    <lineage>
        <taxon>Eukaryota</taxon>
        <taxon>Metazoa</taxon>
        <taxon>Chordata</taxon>
        <taxon>Craniata</taxon>
        <taxon>Vertebrata</taxon>
        <taxon>Euteleostomi</taxon>
        <taxon>Lepidosauria</taxon>
        <taxon>Squamata</taxon>
        <taxon>Bifurcata</taxon>
        <taxon>Unidentata</taxon>
        <taxon>Episquamata</taxon>
        <taxon>Toxicofera</taxon>
        <taxon>Serpentes</taxon>
        <taxon>Colubroidea</taxon>
        <taxon>Colubridae</taxon>
        <taxon>Colubrinae</taxon>
        <taxon>Pantherophis</taxon>
    </lineage>
</organism>
<feature type="transmembrane region" description="Helical" evidence="12">
    <location>
        <begin position="269"/>
        <end position="287"/>
    </location>
</feature>
<evidence type="ECO:0000256" key="1">
    <source>
        <dbReference type="ARBA" id="ARBA00002936"/>
    </source>
</evidence>
<keyword evidence="7 12" id="KW-1133">Transmembrane helix</keyword>
<feature type="domain" description="G-protein coupled receptors family 1 profile" evidence="13">
    <location>
        <begin position="39"/>
        <end position="287"/>
    </location>
</feature>
<dbReference type="RefSeq" id="XP_034278679.1">
    <property type="nucleotide sequence ID" value="XM_034422788.2"/>
</dbReference>
<keyword evidence="8" id="KW-0297">G-protein coupled receptor</keyword>
<evidence type="ECO:0000256" key="5">
    <source>
        <dbReference type="ARBA" id="ARBA00022692"/>
    </source>
</evidence>
<evidence type="ECO:0000313" key="15">
    <source>
        <dbReference type="RefSeq" id="XP_034278679.1"/>
    </source>
</evidence>
<comment type="function">
    <text evidence="1">Odorant receptor.</text>
</comment>
<dbReference type="PRINTS" id="PR00237">
    <property type="entry name" value="GPCRRHODOPSN"/>
</dbReference>
<accession>A0A6P9C7Y1</accession>
<keyword evidence="11" id="KW-0807">Transducer</keyword>
<dbReference type="InParanoid" id="A0A6P9C7Y1"/>
<feature type="transmembrane region" description="Helical" evidence="12">
    <location>
        <begin position="57"/>
        <end position="76"/>
    </location>
</feature>
<dbReference type="Pfam" id="PF13853">
    <property type="entry name" value="7tm_4"/>
    <property type="match status" value="1"/>
</dbReference>
<comment type="subcellular location">
    <subcellularLocation>
        <location evidence="2">Cell membrane</location>
        <topology evidence="2">Multi-pass membrane protein</topology>
    </subcellularLocation>
</comment>
<dbReference type="Gene3D" id="1.20.1070.10">
    <property type="entry name" value="Rhodopsin 7-helix transmembrane proteins"/>
    <property type="match status" value="1"/>
</dbReference>
<dbReference type="GO" id="GO:0004984">
    <property type="term" value="F:olfactory receptor activity"/>
    <property type="evidence" value="ECO:0007669"/>
    <property type="project" value="InterPro"/>
</dbReference>
<dbReference type="FunFam" id="1.20.1070.10:FF:000037">
    <property type="entry name" value="Olfactory receptor"/>
    <property type="match status" value="1"/>
</dbReference>
<dbReference type="InterPro" id="IPR017452">
    <property type="entry name" value="GPCR_Rhodpsn_7TM"/>
</dbReference>
<dbReference type="PANTHER" id="PTHR26452">
    <property type="entry name" value="OLFACTORY RECEPTOR"/>
    <property type="match status" value="1"/>
</dbReference>
<keyword evidence="14" id="KW-1185">Reference proteome</keyword>
<protein>
    <submittedName>
        <fullName evidence="15">Olfactory receptor 14J1-like</fullName>
    </submittedName>
</protein>
<proteinExistence type="predicted"/>
<dbReference type="GO" id="GO:0005886">
    <property type="term" value="C:plasma membrane"/>
    <property type="evidence" value="ECO:0007669"/>
    <property type="project" value="UniProtKB-SubCell"/>
</dbReference>
<keyword evidence="5 12" id="KW-0812">Transmembrane</keyword>
<dbReference type="OMA" id="FISYFEC"/>
<feature type="transmembrane region" description="Helical" evidence="12">
    <location>
        <begin position="23"/>
        <end position="45"/>
    </location>
</feature>
<dbReference type="Proteomes" id="UP001652622">
    <property type="component" value="Unplaced"/>
</dbReference>
<name>A0A6P9C7Y1_PANGU</name>
<dbReference type="InterPro" id="IPR000276">
    <property type="entry name" value="GPCR_Rhodpsn"/>
</dbReference>
<evidence type="ECO:0000259" key="13">
    <source>
        <dbReference type="PROSITE" id="PS50262"/>
    </source>
</evidence>
<keyword evidence="3" id="KW-1003">Cell membrane</keyword>
<dbReference type="AlphaFoldDB" id="A0A6P9C7Y1"/>
<evidence type="ECO:0000313" key="14">
    <source>
        <dbReference type="Proteomes" id="UP001652622"/>
    </source>
</evidence>
<evidence type="ECO:0000256" key="7">
    <source>
        <dbReference type="ARBA" id="ARBA00022989"/>
    </source>
</evidence>
<feature type="transmembrane region" description="Helical" evidence="12">
    <location>
        <begin position="138"/>
        <end position="156"/>
    </location>
</feature>
<dbReference type="GO" id="GO:0004930">
    <property type="term" value="F:G protein-coupled receptor activity"/>
    <property type="evidence" value="ECO:0007669"/>
    <property type="project" value="UniProtKB-KW"/>
</dbReference>
<reference evidence="15" key="1">
    <citation type="submission" date="2025-08" db="UniProtKB">
        <authorList>
            <consortium name="RefSeq"/>
        </authorList>
    </citation>
    <scope>IDENTIFICATION</scope>
    <source>
        <tissue evidence="15">Blood</tissue>
    </source>
</reference>
<evidence type="ECO:0000256" key="9">
    <source>
        <dbReference type="ARBA" id="ARBA00023136"/>
    </source>
</evidence>
<dbReference type="SUPFAM" id="SSF81321">
    <property type="entry name" value="Family A G protein-coupled receptor-like"/>
    <property type="match status" value="1"/>
</dbReference>
<dbReference type="PROSITE" id="PS50262">
    <property type="entry name" value="G_PROTEIN_RECEP_F1_2"/>
    <property type="match status" value="1"/>
</dbReference>
<dbReference type="InterPro" id="IPR050516">
    <property type="entry name" value="Olfactory_GPCR"/>
</dbReference>
<dbReference type="KEGG" id="pgut:117668729"/>
<dbReference type="InterPro" id="IPR000725">
    <property type="entry name" value="Olfact_rcpt"/>
</dbReference>
<evidence type="ECO:0000256" key="2">
    <source>
        <dbReference type="ARBA" id="ARBA00004651"/>
    </source>
</evidence>
<keyword evidence="10" id="KW-0675">Receptor</keyword>
<dbReference type="CDD" id="cd15227">
    <property type="entry name" value="7tmA_OR14-like"/>
    <property type="match status" value="1"/>
</dbReference>
<dbReference type="GeneID" id="117668729"/>
<sequence>MLNLTSDSGFLLLKFSESQELQILYFFLLLTVYLITLLGNLFTIISIAVDHHLHTPMYFFLMNLAIIDIGSISSIVPKSMFISLMNNNFISYFECAIQVFFFFFFDASEIFLLTVMAHDRHVAIYNPLQYETIMNSRTCIKMVASVWISGFLYAILHTSSTFSITFCSNKVDQFFCEIPKLLKISCSDLYLVEVVLLVVSSSLGAGCFIFIIISYVWIFRAVLQIRSVQGRQKALSTCLPHLIVVSVLICIAFFVYARPPTNSSSYLDLVFAIIYVIFPPMMNPFIYSIRNKEFQNALCKFLNLRQLFHTFPRFVLRLLGL</sequence>
<dbReference type="PRINTS" id="PR00245">
    <property type="entry name" value="OLFACTORYR"/>
</dbReference>
<keyword evidence="6" id="KW-0552">Olfaction</keyword>
<evidence type="ECO:0000256" key="4">
    <source>
        <dbReference type="ARBA" id="ARBA00022606"/>
    </source>
</evidence>
<feature type="transmembrane region" description="Helical" evidence="12">
    <location>
        <begin position="189"/>
        <end position="218"/>
    </location>
</feature>
<evidence type="ECO:0000256" key="3">
    <source>
        <dbReference type="ARBA" id="ARBA00022475"/>
    </source>
</evidence>
<feature type="transmembrane region" description="Helical" evidence="12">
    <location>
        <begin position="96"/>
        <end position="117"/>
    </location>
</feature>
<evidence type="ECO:0000256" key="10">
    <source>
        <dbReference type="ARBA" id="ARBA00023170"/>
    </source>
</evidence>
<feature type="transmembrane region" description="Helical" evidence="12">
    <location>
        <begin position="239"/>
        <end position="257"/>
    </location>
</feature>
<gene>
    <name evidence="15" type="primary">LOC117668729</name>
</gene>
<evidence type="ECO:0000256" key="8">
    <source>
        <dbReference type="ARBA" id="ARBA00023040"/>
    </source>
</evidence>
<keyword evidence="9 12" id="KW-0472">Membrane</keyword>
<keyword evidence="4" id="KW-0716">Sensory transduction</keyword>